<keyword evidence="4 9" id="KW-0547">Nucleotide-binding</keyword>
<dbReference type="GO" id="GO:0005524">
    <property type="term" value="F:ATP binding"/>
    <property type="evidence" value="ECO:0007669"/>
    <property type="project" value="UniProtKB-KW"/>
</dbReference>
<accession>A0A974NX77</accession>
<evidence type="ECO:0000256" key="9">
    <source>
        <dbReference type="PIRSR" id="PIRSR001589-2"/>
    </source>
</evidence>
<reference evidence="13" key="1">
    <citation type="submission" date="2020-09" db="EMBL/GenBank/DDBJ databases">
        <title>Sphingomonas sp., a new species isolated from pork steak.</title>
        <authorList>
            <person name="Heidler von Heilborn D."/>
        </authorList>
    </citation>
    <scope>NUCLEOTIDE SEQUENCE [LARGE SCALE GENOMIC DNA]</scope>
</reference>
<proteinExistence type="inferred from homology"/>
<dbReference type="InterPro" id="IPR006426">
    <property type="entry name" value="Asn_synth_AEB"/>
</dbReference>
<dbReference type="GO" id="GO:0005829">
    <property type="term" value="C:cytosol"/>
    <property type="evidence" value="ECO:0007669"/>
    <property type="project" value="TreeGrafter"/>
</dbReference>
<protein>
    <recommendedName>
        <fullName evidence="3">asparagine synthase (glutamine-hydrolyzing)</fullName>
        <ecNumber evidence="3">6.3.5.4</ecNumber>
    </recommendedName>
</protein>
<evidence type="ECO:0000256" key="6">
    <source>
        <dbReference type="ARBA" id="ARBA00022962"/>
    </source>
</evidence>
<gene>
    <name evidence="12" type="primary">asnB</name>
    <name evidence="12" type="ORF">H5J25_07400</name>
</gene>
<evidence type="ECO:0000256" key="2">
    <source>
        <dbReference type="ARBA" id="ARBA00005752"/>
    </source>
</evidence>
<dbReference type="InterPro" id="IPR033738">
    <property type="entry name" value="AsnB_N"/>
</dbReference>
<comment type="pathway">
    <text evidence="1">Amino-acid biosynthesis; L-asparagine biosynthesis; L-asparagine from L-aspartate (L-Gln route): step 1/1.</text>
</comment>
<comment type="catalytic activity">
    <reaction evidence="7">
        <text>L-aspartate + L-glutamine + ATP + H2O = L-asparagine + L-glutamate + AMP + diphosphate + H(+)</text>
        <dbReference type="Rhea" id="RHEA:12228"/>
        <dbReference type="ChEBI" id="CHEBI:15377"/>
        <dbReference type="ChEBI" id="CHEBI:15378"/>
        <dbReference type="ChEBI" id="CHEBI:29985"/>
        <dbReference type="ChEBI" id="CHEBI:29991"/>
        <dbReference type="ChEBI" id="CHEBI:30616"/>
        <dbReference type="ChEBI" id="CHEBI:33019"/>
        <dbReference type="ChEBI" id="CHEBI:58048"/>
        <dbReference type="ChEBI" id="CHEBI:58359"/>
        <dbReference type="ChEBI" id="CHEBI:456215"/>
        <dbReference type="EC" id="6.3.5.4"/>
    </reaction>
</comment>
<evidence type="ECO:0000256" key="10">
    <source>
        <dbReference type="PIRSR" id="PIRSR001589-3"/>
    </source>
</evidence>
<organism evidence="12 13">
    <name type="scientific">Sphingomonas aliaeris</name>
    <dbReference type="NCBI Taxonomy" id="2759526"/>
    <lineage>
        <taxon>Bacteria</taxon>
        <taxon>Pseudomonadati</taxon>
        <taxon>Pseudomonadota</taxon>
        <taxon>Alphaproteobacteria</taxon>
        <taxon>Sphingomonadales</taxon>
        <taxon>Sphingomonadaceae</taxon>
        <taxon>Sphingomonas</taxon>
    </lineage>
</organism>
<dbReference type="KEGG" id="sari:H5J25_07400"/>
<evidence type="ECO:0000256" key="5">
    <source>
        <dbReference type="ARBA" id="ARBA00022840"/>
    </source>
</evidence>
<dbReference type="CDD" id="cd01991">
    <property type="entry name" value="Asn_synthase_B_C"/>
    <property type="match status" value="1"/>
</dbReference>
<dbReference type="InterPro" id="IPR014729">
    <property type="entry name" value="Rossmann-like_a/b/a_fold"/>
</dbReference>
<sequence length="653" mass="71339">MCGIAGFWSTTDQAVDAKPMADALLHRGPDAGGAWSDEAAGIALAHRRLAIIDLSPAGAQPMTSPEGRYVIVYNGEIYNHLDLRAELESTGPIAWNGHSDTETLVHGIARWGLDATLKRAVGMFAIAVWDRQDRTLSLARDRMGEKPLFYGWGKTGLMFGSELKALRQAPGFDNPVNPDVLSLYLRFNYVPSPWSILHGIFKLEPGVIATFDRSALEGPPAAPLTADGPQPRGMICRRYWSLDAIVAKGADAGMTEADALSGLEQRLTEAVRQQAIADVPVGAFLSGGVDSSAIVALMRNVTNAEVKTFTIGFAETGFDEAPHARAVAEHLGTDHHEMYVDAEDVRAVIPDLARIYDEPFADSSQIPTVLLSRLTRRSVTVALSGDAGDELFCGYNRYLVSRGTWDGIARIPAPVRGGIGKALTSVSPSTWDKLAGVPLVPKISMLGDKVHKLGRMLQNPLSTADIYRASSEEWAGRLPLSSTRRLQAGIDPPATLRNTAQEQMMHWDMQSYLPNDILTKVDRAAMSASLETRVPLLDHRVVEQAWRTPLQFKMRDGQGKWALRQILYRYVPKALIERPKAGFAIPIGAWLRGPLRDWAEGLLSEAALAEQPALDAPAIRGAWAQHLAGTHDRTASLWGVLMFQAWSREWGAR</sequence>
<dbReference type="NCBIfam" id="TIGR01536">
    <property type="entry name" value="asn_synth_AEB"/>
    <property type="match status" value="1"/>
</dbReference>
<keyword evidence="8" id="KW-0028">Amino-acid biosynthesis</keyword>
<dbReference type="EC" id="6.3.5.4" evidence="3"/>
<evidence type="ECO:0000256" key="8">
    <source>
        <dbReference type="PIRSR" id="PIRSR001589-1"/>
    </source>
</evidence>
<dbReference type="PANTHER" id="PTHR43284:SF1">
    <property type="entry name" value="ASPARAGINE SYNTHETASE"/>
    <property type="match status" value="1"/>
</dbReference>
<evidence type="ECO:0000259" key="11">
    <source>
        <dbReference type="PROSITE" id="PS51278"/>
    </source>
</evidence>
<dbReference type="PIRSF" id="PIRSF001589">
    <property type="entry name" value="Asn_synthetase_glu-h"/>
    <property type="match status" value="1"/>
</dbReference>
<dbReference type="Gene3D" id="3.40.50.620">
    <property type="entry name" value="HUPs"/>
    <property type="match status" value="1"/>
</dbReference>
<evidence type="ECO:0000313" key="12">
    <source>
        <dbReference type="EMBL" id="QQV78457.1"/>
    </source>
</evidence>
<dbReference type="InterPro" id="IPR017932">
    <property type="entry name" value="GATase_2_dom"/>
</dbReference>
<feature type="active site" description="For GATase activity" evidence="8">
    <location>
        <position position="2"/>
    </location>
</feature>
<dbReference type="SUPFAM" id="SSF52402">
    <property type="entry name" value="Adenine nucleotide alpha hydrolases-like"/>
    <property type="match status" value="1"/>
</dbReference>
<feature type="binding site" evidence="9">
    <location>
        <position position="100"/>
    </location>
    <ligand>
        <name>L-glutamine</name>
        <dbReference type="ChEBI" id="CHEBI:58359"/>
    </ligand>
</feature>
<dbReference type="EMBL" id="CP061035">
    <property type="protein sequence ID" value="QQV78457.1"/>
    <property type="molecule type" value="Genomic_DNA"/>
</dbReference>
<keyword evidence="5 9" id="KW-0067">ATP-binding</keyword>
<dbReference type="Pfam" id="PF13522">
    <property type="entry name" value="GATase_6"/>
    <property type="match status" value="1"/>
</dbReference>
<evidence type="ECO:0000256" key="4">
    <source>
        <dbReference type="ARBA" id="ARBA00022741"/>
    </source>
</evidence>
<keyword evidence="8" id="KW-0061">Asparagine biosynthesis</keyword>
<evidence type="ECO:0000256" key="3">
    <source>
        <dbReference type="ARBA" id="ARBA00012737"/>
    </source>
</evidence>
<feature type="site" description="Important for beta-aspartyl-AMP intermediate formation" evidence="10">
    <location>
        <position position="386"/>
    </location>
</feature>
<dbReference type="InterPro" id="IPR001962">
    <property type="entry name" value="Asn_synthase"/>
</dbReference>
<evidence type="ECO:0000256" key="1">
    <source>
        <dbReference type="ARBA" id="ARBA00005187"/>
    </source>
</evidence>
<dbReference type="GO" id="GO:0006529">
    <property type="term" value="P:asparagine biosynthetic process"/>
    <property type="evidence" value="ECO:0007669"/>
    <property type="project" value="UniProtKB-KW"/>
</dbReference>
<keyword evidence="12" id="KW-0436">Ligase</keyword>
<dbReference type="SUPFAM" id="SSF56235">
    <property type="entry name" value="N-terminal nucleophile aminohydrolases (Ntn hydrolases)"/>
    <property type="match status" value="1"/>
</dbReference>
<keyword evidence="6 8" id="KW-0315">Glutamine amidotransferase</keyword>
<comment type="similarity">
    <text evidence="2">Belongs to the asparagine synthetase family.</text>
</comment>
<evidence type="ECO:0000313" key="13">
    <source>
        <dbReference type="Proteomes" id="UP000595894"/>
    </source>
</evidence>
<dbReference type="InterPro" id="IPR029055">
    <property type="entry name" value="Ntn_hydrolases_N"/>
</dbReference>
<feature type="binding site" evidence="9">
    <location>
        <position position="311"/>
    </location>
    <ligand>
        <name>ATP</name>
        <dbReference type="ChEBI" id="CHEBI:30616"/>
    </ligand>
</feature>
<dbReference type="PANTHER" id="PTHR43284">
    <property type="entry name" value="ASPARAGINE SYNTHETASE (GLUTAMINE-HYDROLYZING)"/>
    <property type="match status" value="1"/>
</dbReference>
<feature type="domain" description="Glutamine amidotransferase type-2" evidence="11">
    <location>
        <begin position="2"/>
        <end position="214"/>
    </location>
</feature>
<dbReference type="Gene3D" id="3.60.20.10">
    <property type="entry name" value="Glutamine Phosphoribosylpyrophosphate, subunit 1, domain 1"/>
    <property type="match status" value="1"/>
</dbReference>
<dbReference type="InterPro" id="IPR051786">
    <property type="entry name" value="ASN_synthetase/amidase"/>
</dbReference>
<dbReference type="RefSeq" id="WP_202095382.1">
    <property type="nucleotide sequence ID" value="NZ_CP061035.1"/>
</dbReference>
<dbReference type="PROSITE" id="PS51278">
    <property type="entry name" value="GATASE_TYPE_2"/>
    <property type="match status" value="1"/>
</dbReference>
<dbReference type="Proteomes" id="UP000595894">
    <property type="component" value="Chromosome"/>
</dbReference>
<dbReference type="GO" id="GO:0004066">
    <property type="term" value="F:asparagine synthase (glutamine-hydrolyzing) activity"/>
    <property type="evidence" value="ECO:0007669"/>
    <property type="project" value="UniProtKB-EC"/>
</dbReference>
<dbReference type="CDD" id="cd00712">
    <property type="entry name" value="AsnB"/>
    <property type="match status" value="1"/>
</dbReference>
<name>A0A974NX77_9SPHN</name>
<keyword evidence="13" id="KW-1185">Reference proteome</keyword>
<evidence type="ECO:0000256" key="7">
    <source>
        <dbReference type="ARBA" id="ARBA00048741"/>
    </source>
</evidence>
<feature type="binding site" evidence="9">
    <location>
        <begin position="384"/>
        <end position="385"/>
    </location>
    <ligand>
        <name>ATP</name>
        <dbReference type="ChEBI" id="CHEBI:30616"/>
    </ligand>
</feature>
<dbReference type="AlphaFoldDB" id="A0A974NX77"/>
<dbReference type="Pfam" id="PF00733">
    <property type="entry name" value="Asn_synthase"/>
    <property type="match status" value="1"/>
</dbReference>